<sequence>MEKEKYVDAFLEKRIVKYDEWLGKGRISYASKVIPVSESFQTKQWVLPTEQAMEILGKAKYVAVTSFEDCIHCGECVERCVFGARVFQDEKMAYNNESCVGCGLCVTVCPVGATSMVLRDRE</sequence>
<dbReference type="OrthoDB" id="9794954at2"/>
<dbReference type="Gene3D" id="3.30.70.20">
    <property type="match status" value="1"/>
</dbReference>
<dbReference type="Pfam" id="PF14697">
    <property type="entry name" value="Fer4_21"/>
    <property type="match status" value="1"/>
</dbReference>
<dbReference type="EMBL" id="APJX01000003">
    <property type="protein sequence ID" value="EMS79887.1"/>
    <property type="molecule type" value="Genomic_DNA"/>
</dbReference>
<dbReference type="InterPro" id="IPR017896">
    <property type="entry name" value="4Fe4S_Fe-S-bd"/>
</dbReference>
<organism evidence="6 7">
    <name type="scientific">Desulfotignum phosphitoxidans DSM 13687</name>
    <dbReference type="NCBI Taxonomy" id="1286635"/>
    <lineage>
        <taxon>Bacteria</taxon>
        <taxon>Pseudomonadati</taxon>
        <taxon>Thermodesulfobacteriota</taxon>
        <taxon>Desulfobacteria</taxon>
        <taxon>Desulfobacterales</taxon>
        <taxon>Desulfobacteraceae</taxon>
        <taxon>Desulfotignum</taxon>
    </lineage>
</organism>
<evidence type="ECO:0000259" key="5">
    <source>
        <dbReference type="PROSITE" id="PS51379"/>
    </source>
</evidence>
<dbReference type="PANTHER" id="PTHR43687:SF1">
    <property type="entry name" value="FERREDOXIN III"/>
    <property type="match status" value="1"/>
</dbReference>
<evidence type="ECO:0000256" key="4">
    <source>
        <dbReference type="ARBA" id="ARBA00023014"/>
    </source>
</evidence>
<gene>
    <name evidence="6" type="ORF">Dpo_3c00290</name>
</gene>
<evidence type="ECO:0000313" key="6">
    <source>
        <dbReference type="EMBL" id="EMS79887.1"/>
    </source>
</evidence>
<feature type="domain" description="4Fe-4S ferredoxin-type" evidence="5">
    <location>
        <begin position="60"/>
        <end position="89"/>
    </location>
</feature>
<dbReference type="GO" id="GO:0051539">
    <property type="term" value="F:4 iron, 4 sulfur cluster binding"/>
    <property type="evidence" value="ECO:0007669"/>
    <property type="project" value="UniProtKB-KW"/>
</dbReference>
<name>S0G5Q3_9BACT</name>
<dbReference type="PROSITE" id="PS00198">
    <property type="entry name" value="4FE4S_FER_1"/>
    <property type="match status" value="1"/>
</dbReference>
<evidence type="ECO:0000256" key="2">
    <source>
        <dbReference type="ARBA" id="ARBA00022723"/>
    </source>
</evidence>
<dbReference type="GO" id="GO:0046872">
    <property type="term" value="F:metal ion binding"/>
    <property type="evidence" value="ECO:0007669"/>
    <property type="project" value="UniProtKB-KW"/>
</dbReference>
<feature type="domain" description="4Fe-4S ferredoxin-type" evidence="5">
    <location>
        <begin position="90"/>
        <end position="119"/>
    </location>
</feature>
<dbReference type="SUPFAM" id="SSF54862">
    <property type="entry name" value="4Fe-4S ferredoxins"/>
    <property type="match status" value="1"/>
</dbReference>
<reference evidence="6 7" key="1">
    <citation type="journal article" date="2013" name="Genome Announc.">
        <title>Draft Genome Sequence of Desulfotignum phosphitoxidans DSM 13687 Strain FiPS-3.</title>
        <authorList>
            <person name="Poehlein A."/>
            <person name="Daniel R."/>
            <person name="Simeonova D.D."/>
        </authorList>
    </citation>
    <scope>NUCLEOTIDE SEQUENCE [LARGE SCALE GENOMIC DNA]</scope>
    <source>
        <strain evidence="6 7">DSM 13687</strain>
    </source>
</reference>
<comment type="caution">
    <text evidence="6">The sequence shown here is derived from an EMBL/GenBank/DDBJ whole genome shotgun (WGS) entry which is preliminary data.</text>
</comment>
<proteinExistence type="predicted"/>
<keyword evidence="1" id="KW-0004">4Fe-4S</keyword>
<protein>
    <recommendedName>
        <fullName evidence="5">4Fe-4S ferredoxin-type domain-containing protein</fullName>
    </recommendedName>
</protein>
<keyword evidence="7" id="KW-1185">Reference proteome</keyword>
<dbReference type="InterPro" id="IPR050572">
    <property type="entry name" value="Fe-S_Ferredoxin"/>
</dbReference>
<evidence type="ECO:0000256" key="1">
    <source>
        <dbReference type="ARBA" id="ARBA00022485"/>
    </source>
</evidence>
<keyword evidence="4" id="KW-0411">Iron-sulfur</keyword>
<keyword evidence="3" id="KW-0408">Iron</keyword>
<accession>S0G5Q3</accession>
<dbReference type="Proteomes" id="UP000014216">
    <property type="component" value="Unassembled WGS sequence"/>
</dbReference>
<dbReference type="InterPro" id="IPR017900">
    <property type="entry name" value="4Fe4S_Fe_S_CS"/>
</dbReference>
<dbReference type="PROSITE" id="PS51379">
    <property type="entry name" value="4FE4S_FER_2"/>
    <property type="match status" value="2"/>
</dbReference>
<dbReference type="RefSeq" id="WP_006965210.1">
    <property type="nucleotide sequence ID" value="NZ_APJX01000003.1"/>
</dbReference>
<dbReference type="PANTHER" id="PTHR43687">
    <property type="entry name" value="ADENYLYLSULFATE REDUCTASE, BETA SUBUNIT"/>
    <property type="match status" value="1"/>
</dbReference>
<evidence type="ECO:0000313" key="7">
    <source>
        <dbReference type="Proteomes" id="UP000014216"/>
    </source>
</evidence>
<dbReference type="AlphaFoldDB" id="S0G5Q3"/>
<keyword evidence="2" id="KW-0479">Metal-binding</keyword>
<evidence type="ECO:0000256" key="3">
    <source>
        <dbReference type="ARBA" id="ARBA00023004"/>
    </source>
</evidence>